<dbReference type="Proteomes" id="UP000069850">
    <property type="component" value="Chromosome 1"/>
</dbReference>
<name>A0A0X3BJK9_9EURY</name>
<dbReference type="Pfam" id="PF22422">
    <property type="entry name" value="MGH1-like_GH"/>
    <property type="match status" value="2"/>
</dbReference>
<dbReference type="GO" id="GO:0004573">
    <property type="term" value="F:Glc3Man9GlcNAc2 oligosaccharide glucosidase activity"/>
    <property type="evidence" value="ECO:0007669"/>
    <property type="project" value="InterPro"/>
</dbReference>
<dbReference type="InterPro" id="IPR012341">
    <property type="entry name" value="6hp_glycosidase-like_sf"/>
</dbReference>
<dbReference type="Gene3D" id="1.50.10.10">
    <property type="match status" value="1"/>
</dbReference>
<dbReference type="RefSeq" id="WP_062262321.1">
    <property type="nucleotide sequence ID" value="NZ_LT158599.1"/>
</dbReference>
<dbReference type="GeneID" id="27136909"/>
<dbReference type="GO" id="GO:0009311">
    <property type="term" value="P:oligosaccharide metabolic process"/>
    <property type="evidence" value="ECO:0007669"/>
    <property type="project" value="InterPro"/>
</dbReference>
<dbReference type="EMBL" id="LT158599">
    <property type="protein sequence ID" value="CVK32141.1"/>
    <property type="molecule type" value="Genomic_DNA"/>
</dbReference>
<dbReference type="AlphaFoldDB" id="A0A0X3BJK9"/>
<organism evidence="2 3">
    <name type="scientific">Methanoculleus bourgensis</name>
    <dbReference type="NCBI Taxonomy" id="83986"/>
    <lineage>
        <taxon>Archaea</taxon>
        <taxon>Methanobacteriati</taxon>
        <taxon>Methanobacteriota</taxon>
        <taxon>Stenosarchaea group</taxon>
        <taxon>Methanomicrobia</taxon>
        <taxon>Methanomicrobiales</taxon>
        <taxon>Methanomicrobiaceae</taxon>
        <taxon>Methanoculleus</taxon>
    </lineage>
</organism>
<evidence type="ECO:0000259" key="1">
    <source>
        <dbReference type="Pfam" id="PF22422"/>
    </source>
</evidence>
<accession>A0A0X3BJK9</accession>
<proteinExistence type="predicted"/>
<evidence type="ECO:0000313" key="2">
    <source>
        <dbReference type="EMBL" id="CVK32141.1"/>
    </source>
</evidence>
<dbReference type="InterPro" id="IPR054491">
    <property type="entry name" value="MGH1-like_GH"/>
</dbReference>
<dbReference type="KEGG" id="mema:MMAB1_0927"/>
<feature type="domain" description="Mannosylglycerate hydrolase MGH1-like glycoside hydrolase" evidence="1">
    <location>
        <begin position="437"/>
        <end position="539"/>
    </location>
</feature>
<reference evidence="2 3" key="1">
    <citation type="submission" date="2016-01" db="EMBL/GenBank/DDBJ databases">
        <authorList>
            <person name="Manzoor S."/>
        </authorList>
    </citation>
    <scope>NUCLEOTIDE SEQUENCE [LARGE SCALE GENOMIC DNA]</scope>
    <source>
        <strain evidence="2">Methanoculleus sp MAB1</strain>
    </source>
</reference>
<dbReference type="InterPro" id="IPR008928">
    <property type="entry name" value="6-hairpin_glycosidase_sf"/>
</dbReference>
<sequence length="930" mass="107501">MSSANTVAATQEGERLREVYEQDVPWRRWGPYLSERQWGTVREDYSDDGDAWVHFPHDHARSRTYLWGEDGLAGLSDDSQRLCFALSLWNGADPFLKERLFGLTNAEGNHGEDVKEYYYYLDNTPTHSYMKYLYKYPQAAFPYDDLVETNKRRTRDEPEYELIDTGIFDDDRYFDVFVEYAKDSPEDILIQITVWNRGPDEATLHLLPTLWFRNTWWLEKGTRRPFLKQVEAPPGTSVVQASHPDLGNRYLYCEGAPELLFTENETNTERIQGIPNTSPYVKDGINDYVVSHETAAVNPARTGTKSSAYFPLTIPGGESRVIRLRLNDTPPSGPGAAGEDAPFGSRFEEILSARKKEADAFYDNITPPPVSPDAANVMRQALAGMLWTKQYYFYDLDRWLRQHGSNIALGDKRPVRNNQWFHMFNADIISMPDKWEYPWYAAWDLAFHLAAFAMIDPGFAKRQLELILHERYLHPNGQIPAYEWNFSDVNPPVHAWAALFIYRVEQEVFGRDDLRFLEAVFQKLLMNFTWWVNRKDRYGRNVFEGGFLGLDNIGVFDRSATIPSGGYLEQSDGTAWMALYCQNMLEIAVTLAVHDPVYEELAIKFYEHFLWIASAMNRMGENQEGMWDEWDGFFYDLLHLPDGSATRLRVRTLVGLLPLCSSTVFPSEVTKEVPVFLERARWFSQTHPLLTANITSPGRHGFQGRRLLSLVNEERLRRILSRMLDENEFLSDYGIRSISRAHAEEPYTFVLDGQEFRVEYLPGESNSNMFGGNSNWRGPIWFPMNLLIIRSLLNLYAFYGNSFTIECPTGSDRWMNLYEVSEEIKNRLERIFLRDENGRRPVFGVAPKFQEDPHWRDYILFYEYFHGDSGAGLGASHQTGWTGLIARLIQMYAYMTPEQLLKLREGQFSYRRSAAAPKAEEAPPVAPAPR</sequence>
<dbReference type="PANTHER" id="PTHR10412:SF10">
    <property type="entry name" value="GLYCOSYL HYDROLASE FAMILY 63 C-TERMINAL DOMAIN-CONTAINING PROTEIN"/>
    <property type="match status" value="1"/>
</dbReference>
<dbReference type="InterPro" id="IPR004888">
    <property type="entry name" value="Glycoside_hydrolase_63"/>
</dbReference>
<dbReference type="SUPFAM" id="SSF48208">
    <property type="entry name" value="Six-hairpin glycosidases"/>
    <property type="match status" value="1"/>
</dbReference>
<dbReference type="PANTHER" id="PTHR10412">
    <property type="entry name" value="MANNOSYL-OLIGOSACCHARIDE GLUCOSIDASE"/>
    <property type="match status" value="1"/>
</dbReference>
<evidence type="ECO:0000313" key="3">
    <source>
        <dbReference type="Proteomes" id="UP000069850"/>
    </source>
</evidence>
<gene>
    <name evidence="2" type="ORF">MMAB1_0927</name>
</gene>
<dbReference type="OrthoDB" id="105014at2157"/>
<feature type="domain" description="Mannosylglycerate hydrolase MGH1-like glycoside hydrolase" evidence="1">
    <location>
        <begin position="709"/>
        <end position="879"/>
    </location>
</feature>
<protein>
    <recommendedName>
        <fullName evidence="1">Mannosylglycerate hydrolase MGH1-like glycoside hydrolase domain-containing protein</fullName>
    </recommendedName>
</protein>